<feature type="transmembrane region" description="Helical" evidence="7">
    <location>
        <begin position="371"/>
        <end position="393"/>
    </location>
</feature>
<feature type="transmembrane region" description="Helical" evidence="7">
    <location>
        <begin position="194"/>
        <end position="217"/>
    </location>
</feature>
<evidence type="ECO:0000256" key="1">
    <source>
        <dbReference type="ARBA" id="ARBA00004651"/>
    </source>
</evidence>
<evidence type="ECO:0000256" key="2">
    <source>
        <dbReference type="ARBA" id="ARBA00022448"/>
    </source>
</evidence>
<gene>
    <name evidence="9" type="ORF">VST7929_02313</name>
</gene>
<name>A0ABM8ZVL5_9VIBR</name>
<comment type="similarity">
    <text evidence="7">Belongs to the binding-protein-dependent transport system permease family.</text>
</comment>
<keyword evidence="4 7" id="KW-0812">Transmembrane</keyword>
<feature type="transmembrane region" description="Helical" evidence="7">
    <location>
        <begin position="327"/>
        <end position="350"/>
    </location>
</feature>
<dbReference type="PROSITE" id="PS50928">
    <property type="entry name" value="ABC_TM1"/>
    <property type="match status" value="2"/>
</dbReference>
<evidence type="ECO:0000256" key="7">
    <source>
        <dbReference type="RuleBase" id="RU363032"/>
    </source>
</evidence>
<evidence type="ECO:0000313" key="10">
    <source>
        <dbReference type="Proteomes" id="UP000838672"/>
    </source>
</evidence>
<keyword evidence="5 7" id="KW-1133">Transmembrane helix</keyword>
<dbReference type="Pfam" id="PF00528">
    <property type="entry name" value="BPD_transp_1"/>
    <property type="match status" value="2"/>
</dbReference>
<keyword evidence="2 7" id="KW-0813">Transport</keyword>
<dbReference type="EMBL" id="CAKLDI010000001">
    <property type="protein sequence ID" value="CAH0534382.1"/>
    <property type="molecule type" value="Genomic_DNA"/>
</dbReference>
<comment type="caution">
    <text evidence="9">The sequence shown here is derived from an EMBL/GenBank/DDBJ whole genome shotgun (WGS) entry which is preliminary data.</text>
</comment>
<evidence type="ECO:0000313" key="9">
    <source>
        <dbReference type="EMBL" id="CAH0534382.1"/>
    </source>
</evidence>
<reference evidence="9" key="1">
    <citation type="submission" date="2021-11" db="EMBL/GenBank/DDBJ databases">
        <authorList>
            <person name="Rodrigo-Torres L."/>
            <person name="Arahal R. D."/>
            <person name="Lucena T."/>
        </authorList>
    </citation>
    <scope>NUCLEOTIDE SEQUENCE</scope>
    <source>
        <strain evidence="9">CECT 7929</strain>
    </source>
</reference>
<comment type="subcellular location">
    <subcellularLocation>
        <location evidence="1 7">Cell membrane</location>
        <topology evidence="1 7">Multi-pass membrane protein</topology>
    </subcellularLocation>
</comment>
<evidence type="ECO:0000256" key="6">
    <source>
        <dbReference type="ARBA" id="ARBA00023136"/>
    </source>
</evidence>
<feature type="transmembrane region" description="Helical" evidence="7">
    <location>
        <begin position="285"/>
        <end position="307"/>
    </location>
</feature>
<keyword evidence="3" id="KW-1003">Cell membrane</keyword>
<evidence type="ECO:0000256" key="3">
    <source>
        <dbReference type="ARBA" id="ARBA00022475"/>
    </source>
</evidence>
<keyword evidence="6 7" id="KW-0472">Membrane</keyword>
<feature type="transmembrane region" description="Helical" evidence="7">
    <location>
        <begin position="87"/>
        <end position="104"/>
    </location>
</feature>
<accession>A0ABM8ZVL5</accession>
<feature type="domain" description="ABC transmembrane type-1" evidence="8">
    <location>
        <begin position="49"/>
        <end position="257"/>
    </location>
</feature>
<feature type="transmembrane region" description="Helical" evidence="7">
    <location>
        <begin position="138"/>
        <end position="157"/>
    </location>
</feature>
<dbReference type="PANTHER" id="PTHR30183:SF2">
    <property type="entry name" value="IRON UTILIZATION PROTEIN"/>
    <property type="match status" value="1"/>
</dbReference>
<feature type="transmembrane region" description="Helical" evidence="7">
    <location>
        <begin position="55"/>
        <end position="75"/>
    </location>
</feature>
<dbReference type="CDD" id="cd06261">
    <property type="entry name" value="TM_PBP2"/>
    <property type="match status" value="2"/>
</dbReference>
<feature type="domain" description="ABC transmembrane type-1" evidence="8">
    <location>
        <begin position="326"/>
        <end position="532"/>
    </location>
</feature>
<organism evidence="9 10">
    <name type="scientific">Vibrio stylophorae</name>
    <dbReference type="NCBI Taxonomy" id="659351"/>
    <lineage>
        <taxon>Bacteria</taxon>
        <taxon>Pseudomonadati</taxon>
        <taxon>Pseudomonadota</taxon>
        <taxon>Gammaproteobacteria</taxon>
        <taxon>Vibrionales</taxon>
        <taxon>Vibrionaceae</taxon>
        <taxon>Vibrio</taxon>
    </lineage>
</organism>
<feature type="transmembrane region" description="Helical" evidence="7">
    <location>
        <begin position="470"/>
        <end position="492"/>
    </location>
</feature>
<dbReference type="Gene3D" id="1.10.3720.10">
    <property type="entry name" value="MetI-like"/>
    <property type="match status" value="2"/>
</dbReference>
<dbReference type="Proteomes" id="UP000838672">
    <property type="component" value="Unassembled WGS sequence"/>
</dbReference>
<dbReference type="RefSeq" id="WP_237466946.1">
    <property type="nucleotide sequence ID" value="NZ_CAKLDI010000001.1"/>
</dbReference>
<feature type="transmembrane region" description="Helical" evidence="7">
    <location>
        <begin position="512"/>
        <end position="533"/>
    </location>
</feature>
<sequence>MKRFSLLPALTWLVALLVVSPIVAIGYSALSADTAVFHSLLDTVLPIYAKNSLLLAAGVVGFAAFFALPCAWLLARYQFFSASFLQWALVLPLAMPGYIIGFIYTDWFDYAGPIQIALRQWFGWQSIHDYWFPDIRTLTGAMIVLALVLYPYIYLLMRAAFLEQPATMTQAARSLGVTPWQRFWRIHLPMARPALVVGCALVAMEALGDFGTVNYFAVHTLTTAVYDAWLGYSQVHAASQIASLMLLAVVLVLALERYSRRQLKVFAKGQAQGSEKQILRGWRQVIALLWCWGLLAAAFIFPVLQLVDYSWQYWQQSWNDDFAQISWHSFSLSIYAALVALILALAVNVYHRLYATKPRSVWPMRLASFGYAVPGTVLAIGILLPAGALQHWVNDQWVALGYRPLGLFISGTIAALVIAFVIRFAAVAIGAIESGYSKLSPSLDMAAKTMGCHGLTLFWRVHLPLLKRSLLVATMLVFIESMKELNAALILAPFNFNTLATHVYHYVSDDQLYIAALPALLLVAVGLIPLIWLNRSLERA</sequence>
<feature type="transmembrane region" description="Helical" evidence="7">
    <location>
        <begin position="405"/>
        <end position="432"/>
    </location>
</feature>
<evidence type="ECO:0000256" key="4">
    <source>
        <dbReference type="ARBA" id="ARBA00022692"/>
    </source>
</evidence>
<protein>
    <recommendedName>
        <fullName evidence="8">ABC transmembrane type-1 domain-containing protein</fullName>
    </recommendedName>
</protein>
<dbReference type="InterPro" id="IPR035906">
    <property type="entry name" value="MetI-like_sf"/>
</dbReference>
<dbReference type="PANTHER" id="PTHR30183">
    <property type="entry name" value="MOLYBDENUM TRANSPORT SYSTEM PERMEASE PROTEIN MODB"/>
    <property type="match status" value="1"/>
</dbReference>
<dbReference type="InterPro" id="IPR000515">
    <property type="entry name" value="MetI-like"/>
</dbReference>
<evidence type="ECO:0000256" key="5">
    <source>
        <dbReference type="ARBA" id="ARBA00022989"/>
    </source>
</evidence>
<feature type="transmembrane region" description="Helical" evidence="7">
    <location>
        <begin position="237"/>
        <end position="255"/>
    </location>
</feature>
<proteinExistence type="inferred from homology"/>
<keyword evidence="10" id="KW-1185">Reference proteome</keyword>
<dbReference type="SUPFAM" id="SSF161098">
    <property type="entry name" value="MetI-like"/>
    <property type="match status" value="2"/>
</dbReference>
<evidence type="ECO:0000259" key="8">
    <source>
        <dbReference type="PROSITE" id="PS50928"/>
    </source>
</evidence>